<dbReference type="EMBL" id="JABBWG010000006">
    <property type="protein sequence ID" value="KAG1821700.1"/>
    <property type="molecule type" value="Genomic_DNA"/>
</dbReference>
<dbReference type="Proteomes" id="UP000807769">
    <property type="component" value="Unassembled WGS sequence"/>
</dbReference>
<dbReference type="GeneID" id="64626550"/>
<comment type="caution">
    <text evidence="1">The sequence shown here is derived from an EMBL/GenBank/DDBJ whole genome shotgun (WGS) entry which is preliminary data.</text>
</comment>
<sequence>MSTPANAHPTCEALPIKQEEFETLRAPSLIPSSIIVGNLPHKYEPQPSSTLTPVATTYQQLIMATLYKMPIRGTNKVPKFNRTTENLVDFIDIYEGHANEAGLCGLDCIKGIIRYLPPSEQELWGGLPEVTLSNYEAFIKEVKVMYPGCEGPKYYMLNDFQAVMCNHASKLMPLAKELSDYLCMFRRIMQPLKNEDRIGKSECDCIFFQGIPGDVQMQIRTCLLIKFPDHHPREPHLYMNVFEAGQFLLPATAASAATQVSAPATDLMSLVVTPPSAQQPAQGSVMKCEYQYKRGNAPLQDDCVFCSSLKHFLG</sequence>
<dbReference type="RefSeq" id="XP_041196440.1">
    <property type="nucleotide sequence ID" value="XM_041332533.1"/>
</dbReference>
<accession>A0A9P7EH79</accession>
<proteinExistence type="predicted"/>
<evidence type="ECO:0000313" key="2">
    <source>
        <dbReference type="Proteomes" id="UP000807769"/>
    </source>
</evidence>
<keyword evidence="2" id="KW-1185">Reference proteome</keyword>
<dbReference type="AlphaFoldDB" id="A0A9P7EH79"/>
<dbReference type="OrthoDB" id="2682330at2759"/>
<gene>
    <name evidence="1" type="ORF">BJ212DRAFT_1297039</name>
</gene>
<evidence type="ECO:0000313" key="1">
    <source>
        <dbReference type="EMBL" id="KAG1821700.1"/>
    </source>
</evidence>
<organism evidence="1 2">
    <name type="scientific">Suillus subaureus</name>
    <dbReference type="NCBI Taxonomy" id="48587"/>
    <lineage>
        <taxon>Eukaryota</taxon>
        <taxon>Fungi</taxon>
        <taxon>Dikarya</taxon>
        <taxon>Basidiomycota</taxon>
        <taxon>Agaricomycotina</taxon>
        <taxon>Agaricomycetes</taxon>
        <taxon>Agaricomycetidae</taxon>
        <taxon>Boletales</taxon>
        <taxon>Suillineae</taxon>
        <taxon>Suillaceae</taxon>
        <taxon>Suillus</taxon>
    </lineage>
</organism>
<reference evidence="1" key="1">
    <citation type="journal article" date="2020" name="New Phytol.">
        <title>Comparative genomics reveals dynamic genome evolution in host specialist ectomycorrhizal fungi.</title>
        <authorList>
            <person name="Lofgren L.A."/>
            <person name="Nguyen N.H."/>
            <person name="Vilgalys R."/>
            <person name="Ruytinx J."/>
            <person name="Liao H.L."/>
            <person name="Branco S."/>
            <person name="Kuo A."/>
            <person name="LaButti K."/>
            <person name="Lipzen A."/>
            <person name="Andreopoulos W."/>
            <person name="Pangilinan J."/>
            <person name="Riley R."/>
            <person name="Hundley H."/>
            <person name="Na H."/>
            <person name="Barry K."/>
            <person name="Grigoriev I.V."/>
            <person name="Stajich J.E."/>
            <person name="Kennedy P.G."/>
        </authorList>
    </citation>
    <scope>NUCLEOTIDE SEQUENCE</scope>
    <source>
        <strain evidence="1">MN1</strain>
    </source>
</reference>
<protein>
    <submittedName>
        <fullName evidence="1">Uncharacterized protein</fullName>
    </submittedName>
</protein>
<name>A0A9P7EH79_9AGAM</name>